<feature type="chain" id="PRO_5024354903" description="Lipoprotein" evidence="1">
    <location>
        <begin position="18"/>
        <end position="136"/>
    </location>
</feature>
<dbReference type="PROSITE" id="PS51257">
    <property type="entry name" value="PROKAR_LIPOPROTEIN"/>
    <property type="match status" value="1"/>
</dbReference>
<sequence>MKPILLAFACLALTACAGTPQRAPADAFAAMAETAHLISAHGPEAISACFEAQGDFLPGARFLSDEAAGVWLYRLRGFGTTFEEIAFTPGTAGGSAIEVRLSPGLRARWRRDFERDRLAALEACALDPDGARTPLR</sequence>
<protein>
    <recommendedName>
        <fullName evidence="4">Lipoprotein</fullName>
    </recommendedName>
</protein>
<evidence type="ECO:0008006" key="4">
    <source>
        <dbReference type="Google" id="ProtNLM"/>
    </source>
</evidence>
<feature type="signal peptide" evidence="1">
    <location>
        <begin position="1"/>
        <end position="17"/>
    </location>
</feature>
<organism evidence="2 3">
    <name type="scientific">Alkalicaulis satelles</name>
    <dbReference type="NCBI Taxonomy" id="2609175"/>
    <lineage>
        <taxon>Bacteria</taxon>
        <taxon>Pseudomonadati</taxon>
        <taxon>Pseudomonadota</taxon>
        <taxon>Alphaproteobacteria</taxon>
        <taxon>Maricaulales</taxon>
        <taxon>Maricaulaceae</taxon>
        <taxon>Alkalicaulis</taxon>
    </lineage>
</organism>
<name>A0A5M6ZGD7_9PROT</name>
<dbReference type="AlphaFoldDB" id="A0A5M6ZGD7"/>
<evidence type="ECO:0000313" key="2">
    <source>
        <dbReference type="EMBL" id="KAA5803816.1"/>
    </source>
</evidence>
<evidence type="ECO:0000256" key="1">
    <source>
        <dbReference type="SAM" id="SignalP"/>
    </source>
</evidence>
<dbReference type="Proteomes" id="UP000325122">
    <property type="component" value="Unassembled WGS sequence"/>
</dbReference>
<dbReference type="RefSeq" id="WP_150023084.1">
    <property type="nucleotide sequence ID" value="NZ_VWOJ01000002.1"/>
</dbReference>
<evidence type="ECO:0000313" key="3">
    <source>
        <dbReference type="Proteomes" id="UP000325122"/>
    </source>
</evidence>
<keyword evidence="3" id="KW-1185">Reference proteome</keyword>
<proteinExistence type="predicted"/>
<comment type="caution">
    <text evidence="2">The sequence shown here is derived from an EMBL/GenBank/DDBJ whole genome shotgun (WGS) entry which is preliminary data.</text>
</comment>
<gene>
    <name evidence="2" type="ORF">F1654_08430</name>
</gene>
<dbReference type="EMBL" id="VWOJ01000002">
    <property type="protein sequence ID" value="KAA5803816.1"/>
    <property type="molecule type" value="Genomic_DNA"/>
</dbReference>
<accession>A0A5M6ZGD7</accession>
<reference evidence="2 3" key="1">
    <citation type="submission" date="2019-09" db="EMBL/GenBank/DDBJ databases">
        <authorList>
            <person name="Kevbrin V."/>
            <person name="Grouzdev D.S."/>
        </authorList>
    </citation>
    <scope>NUCLEOTIDE SEQUENCE [LARGE SCALE GENOMIC DNA]</scope>
    <source>
        <strain evidence="2 3">G-192</strain>
    </source>
</reference>
<keyword evidence="1" id="KW-0732">Signal</keyword>